<protein>
    <submittedName>
        <fullName evidence="1">Uncharacterized protein</fullName>
    </submittedName>
</protein>
<dbReference type="AlphaFoldDB" id="A0AAW0G7L9"/>
<name>A0AAW0G7L9_9APHY</name>
<dbReference type="Proteomes" id="UP001385951">
    <property type="component" value="Unassembled WGS sequence"/>
</dbReference>
<accession>A0AAW0G7L9</accession>
<evidence type="ECO:0000313" key="1">
    <source>
        <dbReference type="EMBL" id="KAK7685983.1"/>
    </source>
</evidence>
<dbReference type="EMBL" id="JASBNA010000018">
    <property type="protein sequence ID" value="KAK7685983.1"/>
    <property type="molecule type" value="Genomic_DNA"/>
</dbReference>
<proteinExistence type="predicted"/>
<keyword evidence="2" id="KW-1185">Reference proteome</keyword>
<organism evidence="1 2">
    <name type="scientific">Cerrena zonata</name>
    <dbReference type="NCBI Taxonomy" id="2478898"/>
    <lineage>
        <taxon>Eukaryota</taxon>
        <taxon>Fungi</taxon>
        <taxon>Dikarya</taxon>
        <taxon>Basidiomycota</taxon>
        <taxon>Agaricomycotina</taxon>
        <taxon>Agaricomycetes</taxon>
        <taxon>Polyporales</taxon>
        <taxon>Cerrenaceae</taxon>
        <taxon>Cerrena</taxon>
    </lineage>
</organism>
<evidence type="ECO:0000313" key="2">
    <source>
        <dbReference type="Proteomes" id="UP001385951"/>
    </source>
</evidence>
<reference evidence="1 2" key="1">
    <citation type="submission" date="2022-09" db="EMBL/GenBank/DDBJ databases">
        <authorList>
            <person name="Palmer J.M."/>
        </authorList>
    </citation>
    <scope>NUCLEOTIDE SEQUENCE [LARGE SCALE GENOMIC DNA]</scope>
    <source>
        <strain evidence="1 2">DSM 7382</strain>
    </source>
</reference>
<gene>
    <name evidence="1" type="ORF">QCA50_010793</name>
</gene>
<sequence>MHSKRLSVVVNSKLQRFNDYLVSELVPNFSKHNFGLTLSTQNRAQSVKVIELYDIRIGIKFVVSSL</sequence>
<comment type="caution">
    <text evidence="1">The sequence shown here is derived from an EMBL/GenBank/DDBJ whole genome shotgun (WGS) entry which is preliminary data.</text>
</comment>